<feature type="chain" id="PRO_5012253109" description="OmpA-like domain-containing protein" evidence="2">
    <location>
        <begin position="28"/>
        <end position="424"/>
    </location>
</feature>
<dbReference type="GO" id="GO:0016020">
    <property type="term" value="C:membrane"/>
    <property type="evidence" value="ECO:0007669"/>
    <property type="project" value="UniProtKB-UniRule"/>
</dbReference>
<dbReference type="Gene3D" id="1.25.40.10">
    <property type="entry name" value="Tetratricopeptide repeat domain"/>
    <property type="match status" value="1"/>
</dbReference>
<protein>
    <recommendedName>
        <fullName evidence="3">OmpA-like domain-containing protein</fullName>
    </recommendedName>
</protein>
<dbReference type="OrthoDB" id="8836583at2"/>
<gene>
    <name evidence="4" type="ORF">RD110_09225</name>
</gene>
<dbReference type="InterPro" id="IPR036737">
    <property type="entry name" value="OmpA-like_sf"/>
</dbReference>
<reference evidence="4 5" key="1">
    <citation type="submission" date="2017-01" db="EMBL/GenBank/DDBJ databases">
        <authorList>
            <person name="Mah S.A."/>
            <person name="Swanson W.J."/>
            <person name="Moy G.W."/>
            <person name="Vacquier V.D."/>
        </authorList>
    </citation>
    <scope>NUCLEOTIDE SEQUENCE [LARGE SCALE GENOMIC DNA]</scope>
    <source>
        <strain evidence="4 5">DCY110</strain>
    </source>
</reference>
<organism evidence="4 5">
    <name type="scientific">Rhodoferax koreensis</name>
    <dbReference type="NCBI Taxonomy" id="1842727"/>
    <lineage>
        <taxon>Bacteria</taxon>
        <taxon>Pseudomonadati</taxon>
        <taxon>Pseudomonadota</taxon>
        <taxon>Betaproteobacteria</taxon>
        <taxon>Burkholderiales</taxon>
        <taxon>Comamonadaceae</taxon>
        <taxon>Rhodoferax</taxon>
    </lineage>
</organism>
<feature type="domain" description="OmpA-like" evidence="3">
    <location>
        <begin position="298"/>
        <end position="422"/>
    </location>
</feature>
<name>A0A1P8JU99_9BURK</name>
<dbReference type="Gene3D" id="3.30.1330.60">
    <property type="entry name" value="OmpA-like domain"/>
    <property type="match status" value="1"/>
</dbReference>
<keyword evidence="5" id="KW-1185">Reference proteome</keyword>
<proteinExistence type="predicted"/>
<keyword evidence="1" id="KW-0472">Membrane</keyword>
<accession>A0A1P8JU99</accession>
<dbReference type="STRING" id="1842727.RD110_09225"/>
<feature type="signal peptide" evidence="2">
    <location>
        <begin position="1"/>
        <end position="27"/>
    </location>
</feature>
<dbReference type="AlphaFoldDB" id="A0A1P8JU99"/>
<dbReference type="SUPFAM" id="SSF103088">
    <property type="entry name" value="OmpA-like"/>
    <property type="match status" value="1"/>
</dbReference>
<evidence type="ECO:0000256" key="2">
    <source>
        <dbReference type="SAM" id="SignalP"/>
    </source>
</evidence>
<evidence type="ECO:0000313" key="4">
    <source>
        <dbReference type="EMBL" id="APW37350.1"/>
    </source>
</evidence>
<dbReference type="PROSITE" id="PS51123">
    <property type="entry name" value="OMPA_2"/>
    <property type="match status" value="1"/>
</dbReference>
<dbReference type="SUPFAM" id="SSF48452">
    <property type="entry name" value="TPR-like"/>
    <property type="match status" value="1"/>
</dbReference>
<dbReference type="KEGG" id="rhy:RD110_09225"/>
<evidence type="ECO:0000313" key="5">
    <source>
        <dbReference type="Proteomes" id="UP000186609"/>
    </source>
</evidence>
<dbReference type="InterPro" id="IPR006665">
    <property type="entry name" value="OmpA-like"/>
</dbReference>
<dbReference type="PROSITE" id="PS51257">
    <property type="entry name" value="PROKAR_LIPOPROTEIN"/>
    <property type="match status" value="1"/>
</dbReference>
<dbReference type="EMBL" id="CP019236">
    <property type="protein sequence ID" value="APW37350.1"/>
    <property type="molecule type" value="Genomic_DNA"/>
</dbReference>
<keyword evidence="2" id="KW-0732">Signal</keyword>
<evidence type="ECO:0000256" key="1">
    <source>
        <dbReference type="PROSITE-ProRule" id="PRU00473"/>
    </source>
</evidence>
<dbReference type="Pfam" id="PF00691">
    <property type="entry name" value="OmpA"/>
    <property type="match status" value="1"/>
</dbReference>
<evidence type="ECO:0000259" key="3">
    <source>
        <dbReference type="PROSITE" id="PS51123"/>
    </source>
</evidence>
<sequence>MPMNTKLSRNWLTTLGLLLLLMLAACTSPPPRPPASPFEQDVFEATDALAGQWRGKAPFRPRWPAQRLALGPFVDLSTASTAQGAAFGWRQTVAAVRVRQVVAQHIEQILPGIRLVPATLGSADDQADLLLSASLIPFVSRDQSASPAGRPNAAGGNPNPPLMLTLVLLDLKTRNVVARWQSPLRTQAADANPSPFDAESPVLINQSAAEGRSTLFSAPMHTAIDGPSVQDALGLARLEQAQQAYASGHYPKALNLFQEVAAKSPEQALRAANGEYLSYLKLGQPEAAKQAFKRVVAMGLASRRLAVKLLFTPGQTEFWADPAVSGAYGFWLQEISTQAAAAPTCLEIAGHTSRSGTEAFNLGLSLARSERVRQTLLAQQPRLAGRLRASGKGWSENIVGSGSDDARDAIDRRVEFKVADCAAL</sequence>
<dbReference type="Proteomes" id="UP000186609">
    <property type="component" value="Chromosome"/>
</dbReference>
<dbReference type="InterPro" id="IPR011990">
    <property type="entry name" value="TPR-like_helical_dom_sf"/>
</dbReference>